<keyword evidence="4" id="KW-1185">Reference proteome</keyword>
<dbReference type="STRING" id="406100.SAMN04488052_101398"/>
<name>A0A1H8Q7R4_9GAMM</name>
<dbReference type="Gene3D" id="3.40.50.10610">
    <property type="entry name" value="ABC-type transport auxiliary lipoprotein component"/>
    <property type="match status" value="1"/>
</dbReference>
<evidence type="ECO:0000259" key="2">
    <source>
        <dbReference type="Pfam" id="PF03886"/>
    </source>
</evidence>
<keyword evidence="1" id="KW-0732">Signal</keyword>
<evidence type="ECO:0000313" key="3">
    <source>
        <dbReference type="EMBL" id="SEO50096.1"/>
    </source>
</evidence>
<dbReference type="Proteomes" id="UP000199657">
    <property type="component" value="Unassembled WGS sequence"/>
</dbReference>
<dbReference type="EMBL" id="FOEG01000001">
    <property type="protein sequence ID" value="SEO50096.1"/>
    <property type="molecule type" value="Genomic_DNA"/>
</dbReference>
<dbReference type="PROSITE" id="PS51257">
    <property type="entry name" value="PROKAR_LIPOPROTEIN"/>
    <property type="match status" value="1"/>
</dbReference>
<sequence length="200" mass="22207">MICKRLIPAVLPLLLAACTTFQAPPDDARRTWDLNPALPTAVDAPIEATIHVARPTAVSALAGADMAYRQSEFEQRYYARNRWADDPGRLLHPRLVSAFEEAGLFETVLSSSTSAPAHYRLETELLALEHDFRERDSGRARVEIRARVVDLRESRVVATRRFQAAEDSAEATPEAGVVATNAAMATVFQDLVDWIHGQRQ</sequence>
<dbReference type="OrthoDB" id="5624722at2"/>
<reference evidence="3 4" key="1">
    <citation type="submission" date="2016-10" db="EMBL/GenBank/DDBJ databases">
        <authorList>
            <person name="de Groot N.N."/>
        </authorList>
    </citation>
    <scope>NUCLEOTIDE SEQUENCE [LARGE SCALE GENOMIC DNA]</scope>
    <source>
        <strain evidence="3 4">CGMCC 1.6291</strain>
    </source>
</reference>
<dbReference type="SUPFAM" id="SSF159594">
    <property type="entry name" value="XCC0632-like"/>
    <property type="match status" value="1"/>
</dbReference>
<dbReference type="InterPro" id="IPR005586">
    <property type="entry name" value="ABC_trans_aux"/>
</dbReference>
<proteinExistence type="predicted"/>
<dbReference type="Pfam" id="PF03886">
    <property type="entry name" value="ABC_trans_aux"/>
    <property type="match status" value="1"/>
</dbReference>
<dbReference type="AlphaFoldDB" id="A0A1H8Q7R4"/>
<gene>
    <name evidence="3" type="ORF">SAMN04488052_101398</name>
</gene>
<protein>
    <submittedName>
        <fullName evidence="3">Cholesterol transport system auxiliary component</fullName>
    </submittedName>
</protein>
<feature type="signal peptide" evidence="1">
    <location>
        <begin position="1"/>
        <end position="23"/>
    </location>
</feature>
<dbReference type="RefSeq" id="WP_091639473.1">
    <property type="nucleotide sequence ID" value="NZ_FOEG01000001.1"/>
</dbReference>
<accession>A0A1H8Q7R4</accession>
<feature type="domain" description="ABC-type transport auxiliary lipoprotein component" evidence="2">
    <location>
        <begin position="34"/>
        <end position="190"/>
    </location>
</feature>
<feature type="chain" id="PRO_5011542619" evidence="1">
    <location>
        <begin position="24"/>
        <end position="200"/>
    </location>
</feature>
<organism evidence="3 4">
    <name type="scientific">Aquisalimonas asiatica</name>
    <dbReference type="NCBI Taxonomy" id="406100"/>
    <lineage>
        <taxon>Bacteria</taxon>
        <taxon>Pseudomonadati</taxon>
        <taxon>Pseudomonadota</taxon>
        <taxon>Gammaproteobacteria</taxon>
        <taxon>Chromatiales</taxon>
        <taxon>Ectothiorhodospiraceae</taxon>
        <taxon>Aquisalimonas</taxon>
    </lineage>
</organism>
<evidence type="ECO:0000313" key="4">
    <source>
        <dbReference type="Proteomes" id="UP000199657"/>
    </source>
</evidence>
<evidence type="ECO:0000256" key="1">
    <source>
        <dbReference type="SAM" id="SignalP"/>
    </source>
</evidence>